<feature type="domain" description="CBF1-interacting co-repressor CIR N-terminal" evidence="3">
    <location>
        <begin position="8"/>
        <end position="44"/>
    </location>
</feature>
<sequence>MNILPKKKWHVRTKENIARVRRDEAKAAEEEQRRLDRAITAENERRLEALRNQAAKKTADLEPFTLRASAEASISTAAGHVNLFQDLEAAERNNFGQGNKEYEEEKRKEQAEFDSKLGIQKYFAEGTNELNKVQEWYANVSRPWVKEEKKEKPAPPAADPRPTDVKDEEIVKEKKHHKRRRSKSTASEDSSGKGFNFVFMERWWSLYRNPAGDTCPADGCDRMSSPHRTIWVVRHAER</sequence>
<dbReference type="InterPro" id="IPR039875">
    <property type="entry name" value="LENG1-like"/>
</dbReference>
<evidence type="ECO:0000256" key="2">
    <source>
        <dbReference type="SAM" id="MobiDB-lite"/>
    </source>
</evidence>
<accession>A0A2G9UTU0</accession>
<feature type="compositionally biased region" description="Basic and acidic residues" evidence="2">
    <location>
        <begin position="144"/>
        <end position="153"/>
    </location>
</feature>
<evidence type="ECO:0000313" key="5">
    <source>
        <dbReference type="Proteomes" id="UP000230423"/>
    </source>
</evidence>
<dbReference type="Proteomes" id="UP000230423">
    <property type="component" value="Unassembled WGS sequence"/>
</dbReference>
<feature type="coiled-coil region" evidence="1">
    <location>
        <begin position="25"/>
        <end position="60"/>
    </location>
</feature>
<dbReference type="PANTHER" id="PTHR22093:SF0">
    <property type="entry name" value="LEUKOCYTE RECEPTOR CLUSTER MEMBER 1"/>
    <property type="match status" value="1"/>
</dbReference>
<feature type="compositionally biased region" description="Basic and acidic residues" evidence="2">
    <location>
        <begin position="161"/>
        <end position="172"/>
    </location>
</feature>
<evidence type="ECO:0000313" key="4">
    <source>
        <dbReference type="EMBL" id="PIO73573.1"/>
    </source>
</evidence>
<evidence type="ECO:0000259" key="3">
    <source>
        <dbReference type="SMART" id="SM01083"/>
    </source>
</evidence>
<reference evidence="4 5" key="1">
    <citation type="submission" date="2015-09" db="EMBL/GenBank/DDBJ databases">
        <title>Draft genome of the parasitic nematode Teladorsagia circumcincta isolate WARC Sus (inbred).</title>
        <authorList>
            <person name="Mitreva M."/>
        </authorList>
    </citation>
    <scope>NUCLEOTIDE SEQUENCE [LARGE SCALE GENOMIC DNA]</scope>
    <source>
        <strain evidence="4 5">S</strain>
    </source>
</reference>
<feature type="compositionally biased region" description="Basic residues" evidence="2">
    <location>
        <begin position="173"/>
        <end position="183"/>
    </location>
</feature>
<feature type="region of interest" description="Disordered" evidence="2">
    <location>
        <begin position="144"/>
        <end position="191"/>
    </location>
</feature>
<keyword evidence="5" id="KW-1185">Reference proteome</keyword>
<proteinExistence type="predicted"/>
<gene>
    <name evidence="4" type="ORF">TELCIR_04445</name>
</gene>
<dbReference type="OrthoDB" id="2159131at2759"/>
<evidence type="ECO:0000256" key="1">
    <source>
        <dbReference type="SAM" id="Coils"/>
    </source>
</evidence>
<dbReference type="EMBL" id="KZ345427">
    <property type="protein sequence ID" value="PIO73573.1"/>
    <property type="molecule type" value="Genomic_DNA"/>
</dbReference>
<protein>
    <recommendedName>
        <fullName evidence="3">CBF1-interacting co-repressor CIR N-terminal domain-containing protein</fullName>
    </recommendedName>
</protein>
<dbReference type="SMART" id="SM01083">
    <property type="entry name" value="Cir_N"/>
    <property type="match status" value="1"/>
</dbReference>
<keyword evidence="1" id="KW-0175">Coiled coil</keyword>
<organism evidence="4 5">
    <name type="scientific">Teladorsagia circumcincta</name>
    <name type="common">Brown stomach worm</name>
    <name type="synonym">Ostertagia circumcincta</name>
    <dbReference type="NCBI Taxonomy" id="45464"/>
    <lineage>
        <taxon>Eukaryota</taxon>
        <taxon>Metazoa</taxon>
        <taxon>Ecdysozoa</taxon>
        <taxon>Nematoda</taxon>
        <taxon>Chromadorea</taxon>
        <taxon>Rhabditida</taxon>
        <taxon>Rhabditina</taxon>
        <taxon>Rhabditomorpha</taxon>
        <taxon>Strongyloidea</taxon>
        <taxon>Trichostrongylidae</taxon>
        <taxon>Teladorsagia</taxon>
    </lineage>
</organism>
<dbReference type="AlphaFoldDB" id="A0A2G9UTU0"/>
<dbReference type="PANTHER" id="PTHR22093">
    <property type="entry name" value="LEUKOCYTE RECEPTOR CLUSTER LRC MEMBER 1"/>
    <property type="match status" value="1"/>
</dbReference>
<dbReference type="Pfam" id="PF10197">
    <property type="entry name" value="Cir_N"/>
    <property type="match status" value="1"/>
</dbReference>
<name>A0A2G9UTU0_TELCI</name>
<dbReference type="InterPro" id="IPR019339">
    <property type="entry name" value="CIR_N_dom"/>
</dbReference>